<dbReference type="Proteomes" id="UP000054874">
    <property type="component" value="Unassembled WGS sequence"/>
</dbReference>
<dbReference type="STRING" id="290052.ASU35_02820"/>
<dbReference type="InterPro" id="IPR010200">
    <property type="entry name" value="HflC"/>
</dbReference>
<keyword evidence="4" id="KW-1133">Transmembrane helix</keyword>
<proteinExistence type="inferred from homology"/>
<evidence type="ECO:0000256" key="4">
    <source>
        <dbReference type="ARBA" id="ARBA00022989"/>
    </source>
</evidence>
<dbReference type="GO" id="GO:0016020">
    <property type="term" value="C:membrane"/>
    <property type="evidence" value="ECO:0007669"/>
    <property type="project" value="UniProtKB-SubCell"/>
</dbReference>
<dbReference type="EMBL" id="LNAM01000175">
    <property type="protein sequence ID" value="KSV58351.1"/>
    <property type="molecule type" value="Genomic_DNA"/>
</dbReference>
<comment type="similarity">
    <text evidence="2 6">Belongs to the band 7/mec-2 family. HflC subfamily.</text>
</comment>
<name>A0A0V8QCL6_9FIRM</name>
<dbReference type="CDD" id="cd03405">
    <property type="entry name" value="SPFH_HflC"/>
    <property type="match status" value="1"/>
</dbReference>
<dbReference type="InterPro" id="IPR001107">
    <property type="entry name" value="Band_7"/>
</dbReference>
<organism evidence="8 9">
    <name type="scientific">Acetivibrio ethanolgignens</name>
    <dbReference type="NCBI Taxonomy" id="290052"/>
    <lineage>
        <taxon>Bacteria</taxon>
        <taxon>Bacillati</taxon>
        <taxon>Bacillota</taxon>
        <taxon>Clostridia</taxon>
        <taxon>Eubacteriales</taxon>
        <taxon>Oscillospiraceae</taxon>
        <taxon>Acetivibrio</taxon>
    </lineage>
</organism>
<dbReference type="RefSeq" id="WP_058353392.1">
    <property type="nucleotide sequence ID" value="NZ_CABMMD010000175.1"/>
</dbReference>
<evidence type="ECO:0000313" key="8">
    <source>
        <dbReference type="EMBL" id="KSV58351.1"/>
    </source>
</evidence>
<dbReference type="AlphaFoldDB" id="A0A0V8QCL6"/>
<dbReference type="PANTHER" id="PTHR42911:SF1">
    <property type="entry name" value="MODULATOR OF FTSH PROTEASE HFLC"/>
    <property type="match status" value="1"/>
</dbReference>
<dbReference type="GO" id="GO:0008233">
    <property type="term" value="F:peptidase activity"/>
    <property type="evidence" value="ECO:0007669"/>
    <property type="project" value="UniProtKB-KW"/>
</dbReference>
<dbReference type="GO" id="GO:0006508">
    <property type="term" value="P:proteolysis"/>
    <property type="evidence" value="ECO:0007669"/>
    <property type="project" value="UniProtKB-KW"/>
</dbReference>
<dbReference type="Gene3D" id="3.30.479.30">
    <property type="entry name" value="Band 7 domain"/>
    <property type="match status" value="1"/>
</dbReference>
<keyword evidence="5" id="KW-0472">Membrane</keyword>
<keyword evidence="8" id="KW-0378">Hydrolase</keyword>
<reference evidence="8 9" key="1">
    <citation type="submission" date="2015-11" db="EMBL/GenBank/DDBJ databases">
        <title>Butyribacter intestini gen. nov., sp. nov., a butyric acid-producing bacterium of the family Lachnospiraceae isolated from the human faeces.</title>
        <authorList>
            <person name="Zou Y."/>
            <person name="Xue W."/>
            <person name="Luo G."/>
            <person name="Lv M."/>
        </authorList>
    </citation>
    <scope>NUCLEOTIDE SEQUENCE [LARGE SCALE GENOMIC DNA]</scope>
    <source>
        <strain evidence="8 9">ACET-33324</strain>
    </source>
</reference>
<dbReference type="PANTHER" id="PTHR42911">
    <property type="entry name" value="MODULATOR OF FTSH PROTEASE HFLC"/>
    <property type="match status" value="1"/>
</dbReference>
<dbReference type="Pfam" id="PF01145">
    <property type="entry name" value="Band_7"/>
    <property type="match status" value="1"/>
</dbReference>
<dbReference type="OrthoDB" id="9809197at2"/>
<comment type="subcellular location">
    <subcellularLocation>
        <location evidence="1">Membrane</location>
    </subcellularLocation>
</comment>
<evidence type="ECO:0000256" key="1">
    <source>
        <dbReference type="ARBA" id="ARBA00004370"/>
    </source>
</evidence>
<feature type="domain" description="Band 7" evidence="7">
    <location>
        <begin position="25"/>
        <end position="188"/>
    </location>
</feature>
<comment type="function">
    <text evidence="6">HflC and HflK could regulate a protease.</text>
</comment>
<keyword evidence="8" id="KW-0645">Protease</keyword>
<evidence type="ECO:0000313" key="9">
    <source>
        <dbReference type="Proteomes" id="UP000054874"/>
    </source>
</evidence>
<accession>A0A0V8QCL6</accession>
<evidence type="ECO:0000259" key="7">
    <source>
        <dbReference type="SMART" id="SM00244"/>
    </source>
</evidence>
<dbReference type="InterPro" id="IPR036013">
    <property type="entry name" value="Band_7/SPFH_dom_sf"/>
</dbReference>
<sequence length="293" mass="32517">MKKRKIVSGILLPFAALLLVILLGSSMVVTRQDEYKIIREFGKIVKIVNTAGLSFKVPFIQSTQSLPKNVQLYDLPISDVITKDKKTMVCDSFVLWRITDVQKFVRSLNGQVGNAESRINTIVYNSIKNVISSMAQADVISGRDGELSEAIQRNIGATPEQYGIELTAVETKHLDLPDANKTAVYERMISERNNIAAQYEAEGNSEAKKIKTDTDTSIEVKVSEAEAQAEKIIAEGESEYMKILSKAYNSKDKADFYTFVRSLDAAKATMTGDNKTLILSKDSPITQIFTTIE</sequence>
<dbReference type="SMART" id="SM00244">
    <property type="entry name" value="PHB"/>
    <property type="match status" value="1"/>
</dbReference>
<evidence type="ECO:0000256" key="2">
    <source>
        <dbReference type="ARBA" id="ARBA00007862"/>
    </source>
</evidence>
<protein>
    <recommendedName>
        <fullName evidence="6">Protein HflC</fullName>
    </recommendedName>
</protein>
<comment type="caution">
    <text evidence="8">The sequence shown here is derived from an EMBL/GenBank/DDBJ whole genome shotgun (WGS) entry which is preliminary data.</text>
</comment>
<dbReference type="PIRSF" id="PIRSF005651">
    <property type="entry name" value="HflC"/>
    <property type="match status" value="1"/>
</dbReference>
<dbReference type="SUPFAM" id="SSF117892">
    <property type="entry name" value="Band 7/SPFH domain"/>
    <property type="match status" value="1"/>
</dbReference>
<keyword evidence="9" id="KW-1185">Reference proteome</keyword>
<keyword evidence="3" id="KW-0812">Transmembrane</keyword>
<evidence type="ECO:0000256" key="3">
    <source>
        <dbReference type="ARBA" id="ARBA00022692"/>
    </source>
</evidence>
<gene>
    <name evidence="8" type="ORF">ASU35_02820</name>
</gene>
<evidence type="ECO:0000256" key="5">
    <source>
        <dbReference type="ARBA" id="ARBA00023136"/>
    </source>
</evidence>
<evidence type="ECO:0000256" key="6">
    <source>
        <dbReference type="PIRNR" id="PIRNR005651"/>
    </source>
</evidence>